<evidence type="ECO:0000259" key="9">
    <source>
        <dbReference type="PROSITE" id="PS01124"/>
    </source>
</evidence>
<evidence type="ECO:0000256" key="6">
    <source>
        <dbReference type="ARBA" id="ARBA00023125"/>
    </source>
</evidence>
<evidence type="ECO:0008006" key="13">
    <source>
        <dbReference type="Google" id="ProtNLM"/>
    </source>
</evidence>
<feature type="domain" description="Response regulatory" evidence="10">
    <location>
        <begin position="3"/>
        <end position="120"/>
    </location>
</feature>
<feature type="domain" description="HTH araC/xylS-type" evidence="9">
    <location>
        <begin position="407"/>
        <end position="509"/>
    </location>
</feature>
<comment type="subcellular location">
    <subcellularLocation>
        <location evidence="1">Cytoplasm</location>
    </subcellularLocation>
</comment>
<keyword evidence="3 8" id="KW-0597">Phosphoprotein</keyword>
<accession>A0A917F902</accession>
<dbReference type="Gene3D" id="3.40.50.2300">
    <property type="match status" value="1"/>
</dbReference>
<dbReference type="SUPFAM" id="SSF52172">
    <property type="entry name" value="CheY-like"/>
    <property type="match status" value="1"/>
</dbReference>
<protein>
    <recommendedName>
        <fullName evidence="13">Response regulator</fullName>
    </recommendedName>
</protein>
<sequence length="511" mass="59832">MYKVLIVDDEHFIRERLVTMIPWEEYDLEVAGVAEDGTNALELMAQISPDIVISDIRMPDMTGLEMISRAVLHHPDIRYIILSAYGEFDYARRALQLGVTDYLLKPTRPEELLQVLLKQVDYLVQLKVQRQRVRRNQYYEESIRSQYIQELILGNHPGYDWQEECAHVGLEWMLKGELRLFLVTLEGHMTIDKSAQFAVQNVMHELLSAYEDICTIRLSFGKWLLTVGGSRTEEELIALARQLYECIDRFTKKKVHIMISETGQSPLELSRLFWETEKMMEYMGGDTEEPIRFLLPSSRELAYMQWTKSMAELIQWMVKGETEQVVRWLNQLTVSFLEWELGAARRWCFEWLTTIREHVQTGGDNVLPDTEDLKMRIAGQNKIKDLLQFFTHEIHHLIHRRHGKGAHRLIRIVLERIDQQYGQDIQLTTVAEELGISPVYLSELFKQQTGITFRTHLLQVRMAAALNLLKDPTLKVYEVSYKVGYNKVEHFVKLFKKEYGMTPSEYRGALV</sequence>
<evidence type="ECO:0000256" key="8">
    <source>
        <dbReference type="PROSITE-ProRule" id="PRU00169"/>
    </source>
</evidence>
<reference evidence="11" key="2">
    <citation type="submission" date="2020-09" db="EMBL/GenBank/DDBJ databases">
        <authorList>
            <person name="Sun Q."/>
            <person name="Zhou Y."/>
        </authorList>
    </citation>
    <scope>NUCLEOTIDE SEQUENCE</scope>
    <source>
        <strain evidence="11">CGMCC 1.16134</strain>
    </source>
</reference>
<keyword evidence="6" id="KW-0238">DNA-binding</keyword>
<dbReference type="InterPro" id="IPR001789">
    <property type="entry name" value="Sig_transdc_resp-reg_receiver"/>
</dbReference>
<dbReference type="CDD" id="cd17536">
    <property type="entry name" value="REC_YesN-like"/>
    <property type="match status" value="1"/>
</dbReference>
<dbReference type="GO" id="GO:0043565">
    <property type="term" value="F:sequence-specific DNA binding"/>
    <property type="evidence" value="ECO:0007669"/>
    <property type="project" value="InterPro"/>
</dbReference>
<evidence type="ECO:0000256" key="7">
    <source>
        <dbReference type="ARBA" id="ARBA00023163"/>
    </source>
</evidence>
<dbReference type="Proteomes" id="UP000637643">
    <property type="component" value="Unassembled WGS sequence"/>
</dbReference>
<dbReference type="PROSITE" id="PS00041">
    <property type="entry name" value="HTH_ARAC_FAMILY_1"/>
    <property type="match status" value="1"/>
</dbReference>
<dbReference type="EMBL" id="BMKR01000001">
    <property type="protein sequence ID" value="GGF61202.1"/>
    <property type="molecule type" value="Genomic_DNA"/>
</dbReference>
<keyword evidence="7" id="KW-0804">Transcription</keyword>
<dbReference type="InterPro" id="IPR051552">
    <property type="entry name" value="HptR"/>
</dbReference>
<evidence type="ECO:0000256" key="1">
    <source>
        <dbReference type="ARBA" id="ARBA00004496"/>
    </source>
</evidence>
<dbReference type="SUPFAM" id="SSF46689">
    <property type="entry name" value="Homeodomain-like"/>
    <property type="match status" value="2"/>
</dbReference>
<dbReference type="RefSeq" id="WP_189021833.1">
    <property type="nucleotide sequence ID" value="NZ_BMKR01000001.1"/>
</dbReference>
<dbReference type="AlphaFoldDB" id="A0A917F902"/>
<dbReference type="PRINTS" id="PR00032">
    <property type="entry name" value="HTHARAC"/>
</dbReference>
<evidence type="ECO:0000313" key="12">
    <source>
        <dbReference type="Proteomes" id="UP000637643"/>
    </source>
</evidence>
<dbReference type="SMART" id="SM00448">
    <property type="entry name" value="REC"/>
    <property type="match status" value="1"/>
</dbReference>
<evidence type="ECO:0000256" key="3">
    <source>
        <dbReference type="ARBA" id="ARBA00022553"/>
    </source>
</evidence>
<dbReference type="PANTHER" id="PTHR42713">
    <property type="entry name" value="HISTIDINE KINASE-RELATED"/>
    <property type="match status" value="1"/>
</dbReference>
<evidence type="ECO:0000256" key="2">
    <source>
        <dbReference type="ARBA" id="ARBA00022490"/>
    </source>
</evidence>
<dbReference type="GO" id="GO:0005737">
    <property type="term" value="C:cytoplasm"/>
    <property type="evidence" value="ECO:0007669"/>
    <property type="project" value="UniProtKB-SubCell"/>
</dbReference>
<dbReference type="InterPro" id="IPR018060">
    <property type="entry name" value="HTH_AraC"/>
</dbReference>
<dbReference type="InterPro" id="IPR018062">
    <property type="entry name" value="HTH_AraC-typ_CS"/>
</dbReference>
<dbReference type="InterPro" id="IPR011006">
    <property type="entry name" value="CheY-like_superfamily"/>
</dbReference>
<keyword evidence="12" id="KW-1185">Reference proteome</keyword>
<dbReference type="SMART" id="SM00342">
    <property type="entry name" value="HTH_ARAC"/>
    <property type="match status" value="1"/>
</dbReference>
<evidence type="ECO:0000313" key="11">
    <source>
        <dbReference type="EMBL" id="GGF61202.1"/>
    </source>
</evidence>
<keyword evidence="4" id="KW-0902">Two-component regulatory system</keyword>
<dbReference type="PANTHER" id="PTHR42713:SF3">
    <property type="entry name" value="TRANSCRIPTIONAL REGULATORY PROTEIN HPTR"/>
    <property type="match status" value="1"/>
</dbReference>
<dbReference type="GO" id="GO:0003700">
    <property type="term" value="F:DNA-binding transcription factor activity"/>
    <property type="evidence" value="ECO:0007669"/>
    <property type="project" value="InterPro"/>
</dbReference>
<comment type="caution">
    <text evidence="11">The sequence shown here is derived from an EMBL/GenBank/DDBJ whole genome shotgun (WGS) entry which is preliminary data.</text>
</comment>
<dbReference type="Gene3D" id="1.10.10.60">
    <property type="entry name" value="Homeodomain-like"/>
    <property type="match status" value="2"/>
</dbReference>
<dbReference type="PROSITE" id="PS50110">
    <property type="entry name" value="RESPONSE_REGULATORY"/>
    <property type="match status" value="1"/>
</dbReference>
<keyword evidence="2" id="KW-0963">Cytoplasm</keyword>
<dbReference type="PROSITE" id="PS01124">
    <property type="entry name" value="HTH_ARAC_FAMILY_2"/>
    <property type="match status" value="1"/>
</dbReference>
<dbReference type="Pfam" id="PF12833">
    <property type="entry name" value="HTH_18"/>
    <property type="match status" value="1"/>
</dbReference>
<dbReference type="GO" id="GO:0000160">
    <property type="term" value="P:phosphorelay signal transduction system"/>
    <property type="evidence" value="ECO:0007669"/>
    <property type="project" value="UniProtKB-KW"/>
</dbReference>
<dbReference type="InterPro" id="IPR009057">
    <property type="entry name" value="Homeodomain-like_sf"/>
</dbReference>
<evidence type="ECO:0000256" key="5">
    <source>
        <dbReference type="ARBA" id="ARBA00023015"/>
    </source>
</evidence>
<evidence type="ECO:0000256" key="4">
    <source>
        <dbReference type="ARBA" id="ARBA00023012"/>
    </source>
</evidence>
<keyword evidence="5" id="KW-0805">Transcription regulation</keyword>
<name>A0A917F902_9BACL</name>
<organism evidence="11 12">
    <name type="scientific">Paenibacillus albidus</name>
    <dbReference type="NCBI Taxonomy" id="2041023"/>
    <lineage>
        <taxon>Bacteria</taxon>
        <taxon>Bacillati</taxon>
        <taxon>Bacillota</taxon>
        <taxon>Bacilli</taxon>
        <taxon>Bacillales</taxon>
        <taxon>Paenibacillaceae</taxon>
        <taxon>Paenibacillus</taxon>
    </lineage>
</organism>
<reference evidence="11" key="1">
    <citation type="journal article" date="2014" name="Int. J. Syst. Evol. Microbiol.">
        <title>Complete genome sequence of Corynebacterium casei LMG S-19264T (=DSM 44701T), isolated from a smear-ripened cheese.</title>
        <authorList>
            <consortium name="US DOE Joint Genome Institute (JGI-PGF)"/>
            <person name="Walter F."/>
            <person name="Albersmeier A."/>
            <person name="Kalinowski J."/>
            <person name="Ruckert C."/>
        </authorList>
    </citation>
    <scope>NUCLEOTIDE SEQUENCE</scope>
    <source>
        <strain evidence="11">CGMCC 1.16134</strain>
    </source>
</reference>
<dbReference type="Pfam" id="PF00072">
    <property type="entry name" value="Response_reg"/>
    <property type="match status" value="1"/>
</dbReference>
<feature type="modified residue" description="4-aspartylphosphate" evidence="8">
    <location>
        <position position="55"/>
    </location>
</feature>
<evidence type="ECO:0000259" key="10">
    <source>
        <dbReference type="PROSITE" id="PS50110"/>
    </source>
</evidence>
<dbReference type="InterPro" id="IPR020449">
    <property type="entry name" value="Tscrpt_reg_AraC-type_HTH"/>
</dbReference>
<gene>
    <name evidence="11" type="ORF">GCM10010912_03020</name>
</gene>
<proteinExistence type="predicted"/>